<name>A0ACB1AD87_MELEN</name>
<keyword evidence="2" id="KW-1185">Reference proteome</keyword>
<comment type="caution">
    <text evidence="1">The sequence shown here is derived from an EMBL/GenBank/DDBJ whole genome shotgun (WGS) entry which is preliminary data.</text>
</comment>
<proteinExistence type="predicted"/>
<dbReference type="EMBL" id="CAVMJV010000077">
    <property type="protein sequence ID" value="CAK5089415.1"/>
    <property type="molecule type" value="Genomic_DNA"/>
</dbReference>
<gene>
    <name evidence="1" type="ORF">MENTE1834_LOCUS37127</name>
</gene>
<protein>
    <submittedName>
        <fullName evidence="1">Uncharacterized protein</fullName>
    </submittedName>
</protein>
<accession>A0ACB1AD87</accession>
<evidence type="ECO:0000313" key="1">
    <source>
        <dbReference type="EMBL" id="CAK5089415.1"/>
    </source>
</evidence>
<reference evidence="1" key="1">
    <citation type="submission" date="2023-11" db="EMBL/GenBank/DDBJ databases">
        <authorList>
            <person name="Poullet M."/>
        </authorList>
    </citation>
    <scope>NUCLEOTIDE SEQUENCE</scope>
    <source>
        <strain evidence="1">E1834</strain>
    </source>
</reference>
<organism evidence="1 2">
    <name type="scientific">Meloidogyne enterolobii</name>
    <name type="common">Root-knot nematode worm</name>
    <name type="synonym">Meloidogyne mayaguensis</name>
    <dbReference type="NCBI Taxonomy" id="390850"/>
    <lineage>
        <taxon>Eukaryota</taxon>
        <taxon>Metazoa</taxon>
        <taxon>Ecdysozoa</taxon>
        <taxon>Nematoda</taxon>
        <taxon>Chromadorea</taxon>
        <taxon>Rhabditida</taxon>
        <taxon>Tylenchina</taxon>
        <taxon>Tylenchomorpha</taxon>
        <taxon>Tylenchoidea</taxon>
        <taxon>Meloidogynidae</taxon>
        <taxon>Meloidogyninae</taxon>
        <taxon>Meloidogyne</taxon>
    </lineage>
</organism>
<dbReference type="Proteomes" id="UP001497535">
    <property type="component" value="Unassembled WGS sequence"/>
</dbReference>
<sequence>MDLGVAAVFNLLARVRWLEDRVLRLEFFARRRRNAVQVQEEENEQENQQEGVNGGLVLFNGHGEDVNIRHRRRNN</sequence>
<evidence type="ECO:0000313" key="2">
    <source>
        <dbReference type="Proteomes" id="UP001497535"/>
    </source>
</evidence>